<dbReference type="SMART" id="SM00052">
    <property type="entry name" value="EAL"/>
    <property type="match status" value="1"/>
</dbReference>
<evidence type="ECO:0000313" key="6">
    <source>
        <dbReference type="Proteomes" id="UP001595528"/>
    </source>
</evidence>
<dbReference type="InterPro" id="IPR029787">
    <property type="entry name" value="Nucleotide_cyclase"/>
</dbReference>
<dbReference type="PROSITE" id="PS50887">
    <property type="entry name" value="GGDEF"/>
    <property type="match status" value="1"/>
</dbReference>
<evidence type="ECO:0000259" key="3">
    <source>
        <dbReference type="PROSITE" id="PS50887"/>
    </source>
</evidence>
<dbReference type="CDD" id="cd01948">
    <property type="entry name" value="EAL"/>
    <property type="match status" value="1"/>
</dbReference>
<feature type="domain" description="CBS" evidence="4">
    <location>
        <begin position="291"/>
        <end position="350"/>
    </location>
</feature>
<feature type="domain" description="GGDEF" evidence="3">
    <location>
        <begin position="449"/>
        <end position="605"/>
    </location>
</feature>
<feature type="domain" description="CBS" evidence="4">
    <location>
        <begin position="363"/>
        <end position="420"/>
    </location>
</feature>
<dbReference type="PROSITE" id="PS50883">
    <property type="entry name" value="EAL"/>
    <property type="match status" value="1"/>
</dbReference>
<feature type="domain" description="EAL" evidence="2">
    <location>
        <begin position="17"/>
        <end position="270"/>
    </location>
</feature>
<keyword evidence="1" id="KW-0129">CBS domain</keyword>
<dbReference type="InterPro" id="IPR050706">
    <property type="entry name" value="Cyclic-di-GMP_PDE-like"/>
</dbReference>
<dbReference type="InterPro" id="IPR043128">
    <property type="entry name" value="Rev_trsase/Diguanyl_cyclase"/>
</dbReference>
<dbReference type="PANTHER" id="PTHR33121:SF76">
    <property type="entry name" value="SIGNALING PROTEIN"/>
    <property type="match status" value="1"/>
</dbReference>
<dbReference type="InterPro" id="IPR046342">
    <property type="entry name" value="CBS_dom_sf"/>
</dbReference>
<comment type="caution">
    <text evidence="5">The sequence shown here is derived from an EMBL/GenBank/DDBJ whole genome shotgun (WGS) entry which is preliminary data.</text>
</comment>
<dbReference type="SMART" id="SM00267">
    <property type="entry name" value="GGDEF"/>
    <property type="match status" value="1"/>
</dbReference>
<keyword evidence="6" id="KW-1185">Reference proteome</keyword>
<reference evidence="6" key="1">
    <citation type="journal article" date="2019" name="Int. J. Syst. Evol. Microbiol.">
        <title>The Global Catalogue of Microorganisms (GCM) 10K type strain sequencing project: providing services to taxonomists for standard genome sequencing and annotation.</title>
        <authorList>
            <consortium name="The Broad Institute Genomics Platform"/>
            <consortium name="The Broad Institute Genome Sequencing Center for Infectious Disease"/>
            <person name="Wu L."/>
            <person name="Ma J."/>
        </authorList>
    </citation>
    <scope>NUCLEOTIDE SEQUENCE [LARGE SCALE GENOMIC DNA]</scope>
    <source>
        <strain evidence="6">KCTC 42964</strain>
    </source>
</reference>
<dbReference type="PANTHER" id="PTHR33121">
    <property type="entry name" value="CYCLIC DI-GMP PHOSPHODIESTERASE PDEF"/>
    <property type="match status" value="1"/>
</dbReference>
<dbReference type="CDD" id="cd01949">
    <property type="entry name" value="GGDEF"/>
    <property type="match status" value="1"/>
</dbReference>
<evidence type="ECO:0000256" key="1">
    <source>
        <dbReference type="PROSITE-ProRule" id="PRU00703"/>
    </source>
</evidence>
<evidence type="ECO:0000259" key="4">
    <source>
        <dbReference type="PROSITE" id="PS51371"/>
    </source>
</evidence>
<accession>A0ABV7KWV4</accession>
<name>A0ABV7KWV4_9PROT</name>
<dbReference type="Gene3D" id="3.30.70.270">
    <property type="match status" value="1"/>
</dbReference>
<dbReference type="SUPFAM" id="SSF54631">
    <property type="entry name" value="CBS-domain pair"/>
    <property type="match status" value="1"/>
</dbReference>
<proteinExistence type="predicted"/>
<dbReference type="InterPro" id="IPR001633">
    <property type="entry name" value="EAL_dom"/>
</dbReference>
<dbReference type="InterPro" id="IPR000160">
    <property type="entry name" value="GGDEF_dom"/>
</dbReference>
<dbReference type="Gene3D" id="3.10.580.10">
    <property type="entry name" value="CBS-domain"/>
    <property type="match status" value="1"/>
</dbReference>
<organism evidence="5 6">
    <name type="scientific">Marinibaculum pumilum</name>
    <dbReference type="NCBI Taxonomy" id="1766165"/>
    <lineage>
        <taxon>Bacteria</taxon>
        <taxon>Pseudomonadati</taxon>
        <taxon>Pseudomonadota</taxon>
        <taxon>Alphaproteobacteria</taxon>
        <taxon>Rhodospirillales</taxon>
        <taxon>Rhodospirillaceae</taxon>
        <taxon>Marinibaculum</taxon>
    </lineage>
</organism>
<dbReference type="NCBIfam" id="TIGR00254">
    <property type="entry name" value="GGDEF"/>
    <property type="match status" value="1"/>
</dbReference>
<evidence type="ECO:0000313" key="5">
    <source>
        <dbReference type="EMBL" id="MFC3226775.1"/>
    </source>
</evidence>
<sequence>MRYGQAPSLRLSPVAAAAPRFADRDHFLNRVAQDTAYAFQAVARVDTGIAHGFEALLRGVDRLGLPSIQALFDLAHGHGWLPDLERLLRRQALRAFAALPGGNTLLFLNVDARLVAEQPDLVDEILSEIDTAGLARDRFCLEISERQEAMAGDRTVEACRRLRQAGGRLALDDFGQGYSRLKLLLEQQPDYVKIDRYFISGLAQAPKKLLFLARLVDVMHVLGIQMIAEGMETEAEFRACRELGFDLAQGYLIHRPSTDPQTCLVRYDRLEELNRRERRNRSGDTGLLREQAEPLPALDAGLGMMEVFDAFRRHRDLTLFPVVDSGGVPLGVIRDVDLKSYVYSPYGRDLLANKTYGKTLRDLTRPCPTAAVETPLEKILELFAHHAEAPGVLIAERGRYIGFLTSTALLRALHEKNLAAARDQNPLTRLPGNRAVADYVRDAALDSGRAYVLAYFDFDHFKPFNDSYGFRQGDRALQLFADLMQKQLGREDVWLGHVGGDDFFGGFRNAAPAAVRPEVDALLARFRHEVESFYDPDTRRAGFLDGSGRDGLPRRYPLLRCSAGLLELPAGRPVLGSDVMMLRLAELKRAAKRQEDGIAGGRMAA</sequence>
<dbReference type="Pfam" id="PF00563">
    <property type="entry name" value="EAL"/>
    <property type="match status" value="1"/>
</dbReference>
<dbReference type="InterPro" id="IPR035919">
    <property type="entry name" value="EAL_sf"/>
</dbReference>
<dbReference type="Pfam" id="PF00990">
    <property type="entry name" value="GGDEF"/>
    <property type="match status" value="1"/>
</dbReference>
<dbReference type="InterPro" id="IPR000644">
    <property type="entry name" value="CBS_dom"/>
</dbReference>
<dbReference type="EMBL" id="JBHRTR010000015">
    <property type="protein sequence ID" value="MFC3226775.1"/>
    <property type="molecule type" value="Genomic_DNA"/>
</dbReference>
<dbReference type="Gene3D" id="3.20.20.450">
    <property type="entry name" value="EAL domain"/>
    <property type="match status" value="1"/>
</dbReference>
<gene>
    <name evidence="5" type="ORF">ACFOGJ_06020</name>
</gene>
<dbReference type="Pfam" id="PF00571">
    <property type="entry name" value="CBS"/>
    <property type="match status" value="2"/>
</dbReference>
<dbReference type="PROSITE" id="PS51371">
    <property type="entry name" value="CBS"/>
    <property type="match status" value="2"/>
</dbReference>
<dbReference type="SUPFAM" id="SSF141868">
    <property type="entry name" value="EAL domain-like"/>
    <property type="match status" value="1"/>
</dbReference>
<dbReference type="SUPFAM" id="SSF55073">
    <property type="entry name" value="Nucleotide cyclase"/>
    <property type="match status" value="1"/>
</dbReference>
<dbReference type="RefSeq" id="WP_379898896.1">
    <property type="nucleotide sequence ID" value="NZ_JBHRTR010000015.1"/>
</dbReference>
<dbReference type="Proteomes" id="UP001595528">
    <property type="component" value="Unassembled WGS sequence"/>
</dbReference>
<protein>
    <submittedName>
        <fullName evidence="5">EAL domain-containing protein</fullName>
    </submittedName>
</protein>
<evidence type="ECO:0000259" key="2">
    <source>
        <dbReference type="PROSITE" id="PS50883"/>
    </source>
</evidence>